<keyword evidence="2" id="KW-1185">Reference proteome</keyword>
<accession>A0AAV3PHK7</accession>
<evidence type="ECO:0000313" key="1">
    <source>
        <dbReference type="EMBL" id="GAA0149795.1"/>
    </source>
</evidence>
<dbReference type="Proteomes" id="UP001454036">
    <property type="component" value="Unassembled WGS sequence"/>
</dbReference>
<protein>
    <submittedName>
        <fullName evidence="1">Uncharacterized protein</fullName>
    </submittedName>
</protein>
<sequence length="92" mass="9579">MPCGRTSTAEKALNVGVRSPVSSPVPIPDMNTRAEESLGMEAEESPEMAAEMVFKAAPVDGCSGESVLCLRSSGFDFGFSLKEVGLGLQGLL</sequence>
<name>A0AAV3PHK7_LITER</name>
<proteinExistence type="predicted"/>
<evidence type="ECO:0000313" key="2">
    <source>
        <dbReference type="Proteomes" id="UP001454036"/>
    </source>
</evidence>
<dbReference type="EMBL" id="BAABME010017363">
    <property type="protein sequence ID" value="GAA0149795.1"/>
    <property type="molecule type" value="Genomic_DNA"/>
</dbReference>
<reference evidence="1 2" key="1">
    <citation type="submission" date="2024-01" db="EMBL/GenBank/DDBJ databases">
        <title>The complete chloroplast genome sequence of Lithospermum erythrorhizon: insights into the phylogenetic relationship among Boraginaceae species and the maternal lineages of purple gromwells.</title>
        <authorList>
            <person name="Okada T."/>
            <person name="Watanabe K."/>
        </authorList>
    </citation>
    <scope>NUCLEOTIDE SEQUENCE [LARGE SCALE GENOMIC DNA]</scope>
</reference>
<dbReference type="AlphaFoldDB" id="A0AAV3PHK7"/>
<organism evidence="1 2">
    <name type="scientific">Lithospermum erythrorhizon</name>
    <name type="common">Purple gromwell</name>
    <name type="synonym">Lithospermum officinale var. erythrorhizon</name>
    <dbReference type="NCBI Taxonomy" id="34254"/>
    <lineage>
        <taxon>Eukaryota</taxon>
        <taxon>Viridiplantae</taxon>
        <taxon>Streptophyta</taxon>
        <taxon>Embryophyta</taxon>
        <taxon>Tracheophyta</taxon>
        <taxon>Spermatophyta</taxon>
        <taxon>Magnoliopsida</taxon>
        <taxon>eudicotyledons</taxon>
        <taxon>Gunneridae</taxon>
        <taxon>Pentapetalae</taxon>
        <taxon>asterids</taxon>
        <taxon>lamiids</taxon>
        <taxon>Boraginales</taxon>
        <taxon>Boraginaceae</taxon>
        <taxon>Boraginoideae</taxon>
        <taxon>Lithospermeae</taxon>
        <taxon>Lithospermum</taxon>
    </lineage>
</organism>
<comment type="caution">
    <text evidence="1">The sequence shown here is derived from an EMBL/GenBank/DDBJ whole genome shotgun (WGS) entry which is preliminary data.</text>
</comment>
<gene>
    <name evidence="1" type="ORF">LIER_36998</name>
</gene>